<dbReference type="EMBL" id="CP095005">
    <property type="protein sequence ID" value="UOO95308.1"/>
    <property type="molecule type" value="Genomic_DNA"/>
</dbReference>
<sequence>MNVVVSIDGSDDAFAVFERAVDRAHETGDDLTVALVESALDDATTVAHRVRETLSEASLEAAIEHVADDGELVELANGERFDRLVVSGGERTPTGKLSFSRTTEFVLMNANVSVTLAR</sequence>
<dbReference type="KEGG" id="hdo:MUK72_00995"/>
<reference evidence="2" key="1">
    <citation type="journal article" date="2014" name="Int. J. Syst. Evol. Microbiol.">
        <title>Complete genome sequence of Corynebacterium casei LMG S-19264T (=DSM 44701T), isolated from a smear-ripened cheese.</title>
        <authorList>
            <consortium name="US DOE Joint Genome Institute (JGI-PGF)"/>
            <person name="Walter F."/>
            <person name="Albersmeier A."/>
            <person name="Kalinowski J."/>
            <person name="Ruckert C."/>
        </authorList>
    </citation>
    <scope>NUCLEOTIDE SEQUENCE</scope>
    <source>
        <strain evidence="2">JCM 12289</strain>
    </source>
</reference>
<organism evidence="2 5">
    <name type="scientific">Halococcus dombrowskii</name>
    <dbReference type="NCBI Taxonomy" id="179637"/>
    <lineage>
        <taxon>Archaea</taxon>
        <taxon>Methanobacteriati</taxon>
        <taxon>Methanobacteriota</taxon>
        <taxon>Stenosarchaea group</taxon>
        <taxon>Halobacteria</taxon>
        <taxon>Halobacteriales</taxon>
        <taxon>Halococcaceae</taxon>
        <taxon>Halococcus</taxon>
    </lineage>
</organism>
<dbReference type="InterPro" id="IPR006016">
    <property type="entry name" value="UspA"/>
</dbReference>
<dbReference type="GeneID" id="71760381"/>
<dbReference type="Proteomes" id="UP001500962">
    <property type="component" value="Unassembled WGS sequence"/>
</dbReference>
<evidence type="ECO:0000313" key="2">
    <source>
        <dbReference type="EMBL" id="GAA0466409.1"/>
    </source>
</evidence>
<evidence type="ECO:0000313" key="4">
    <source>
        <dbReference type="Proteomes" id="UP000830542"/>
    </source>
</evidence>
<evidence type="ECO:0000313" key="5">
    <source>
        <dbReference type="Proteomes" id="UP001500962"/>
    </source>
</evidence>
<evidence type="ECO:0000313" key="3">
    <source>
        <dbReference type="EMBL" id="UOO95308.1"/>
    </source>
</evidence>
<protein>
    <submittedName>
        <fullName evidence="3">Universal stress protein</fullName>
    </submittedName>
</protein>
<dbReference type="AlphaFoldDB" id="A0AAV3SJ69"/>
<dbReference type="RefSeq" id="WP_244702885.1">
    <property type="nucleotide sequence ID" value="NZ_BAAADN010000037.1"/>
</dbReference>
<name>A0AAV3SJ69_HALDO</name>
<reference evidence="3" key="2">
    <citation type="submission" date="2022-04" db="EMBL/GenBank/DDBJ databases">
        <title>Sequencing and genomic assembly of Halococcus dombrowskii.</title>
        <authorList>
            <person name="Lim S.W."/>
            <person name="MacLea K.S."/>
        </authorList>
    </citation>
    <scope>NUCLEOTIDE SEQUENCE</scope>
    <source>
        <strain evidence="3">H4</strain>
    </source>
</reference>
<accession>A0AAV3SJ69</accession>
<dbReference type="EMBL" id="BAAADN010000037">
    <property type="protein sequence ID" value="GAA0466409.1"/>
    <property type="molecule type" value="Genomic_DNA"/>
</dbReference>
<dbReference type="InterPro" id="IPR014729">
    <property type="entry name" value="Rossmann-like_a/b/a_fold"/>
</dbReference>
<dbReference type="Proteomes" id="UP000830542">
    <property type="component" value="Chromosome"/>
</dbReference>
<dbReference type="SUPFAM" id="SSF52402">
    <property type="entry name" value="Adenine nucleotide alpha hydrolases-like"/>
    <property type="match status" value="1"/>
</dbReference>
<dbReference type="Gene3D" id="3.40.50.620">
    <property type="entry name" value="HUPs"/>
    <property type="match status" value="1"/>
</dbReference>
<feature type="domain" description="UspA" evidence="1">
    <location>
        <begin position="2"/>
        <end position="118"/>
    </location>
</feature>
<keyword evidence="4" id="KW-1185">Reference proteome</keyword>
<evidence type="ECO:0000259" key="1">
    <source>
        <dbReference type="Pfam" id="PF00582"/>
    </source>
</evidence>
<dbReference type="Pfam" id="PF00582">
    <property type="entry name" value="Usp"/>
    <property type="match status" value="1"/>
</dbReference>
<proteinExistence type="predicted"/>
<reference evidence="2" key="3">
    <citation type="submission" date="2023-12" db="EMBL/GenBank/DDBJ databases">
        <authorList>
            <person name="Sun Q."/>
            <person name="Inoue M."/>
        </authorList>
    </citation>
    <scope>NUCLEOTIDE SEQUENCE</scope>
    <source>
        <strain evidence="2">JCM 12289</strain>
    </source>
</reference>
<gene>
    <name evidence="2" type="ORF">GCM10008985_24220</name>
    <name evidence="3" type="ORF">MUK72_00995</name>
</gene>